<dbReference type="SMART" id="SM00901">
    <property type="entry name" value="FRG"/>
    <property type="match status" value="1"/>
</dbReference>
<name>A0A4U1JKY4_RHOCA</name>
<organism evidence="2 3">
    <name type="scientific">Rhodobacter capsulatus</name>
    <name type="common">Rhodopseudomonas capsulata</name>
    <dbReference type="NCBI Taxonomy" id="1061"/>
    <lineage>
        <taxon>Bacteria</taxon>
        <taxon>Pseudomonadati</taxon>
        <taxon>Pseudomonadota</taxon>
        <taxon>Alphaproteobacteria</taxon>
        <taxon>Rhodobacterales</taxon>
        <taxon>Rhodobacter group</taxon>
        <taxon>Rhodobacter</taxon>
    </lineage>
</organism>
<evidence type="ECO:0000313" key="3">
    <source>
        <dbReference type="Proteomes" id="UP000310597"/>
    </source>
</evidence>
<dbReference type="EMBL" id="SWJZ01000133">
    <property type="protein sequence ID" value="TKD13461.1"/>
    <property type="molecule type" value="Genomic_DNA"/>
</dbReference>
<accession>A0A4U1JKY4</accession>
<dbReference type="RefSeq" id="WP_136909593.1">
    <property type="nucleotide sequence ID" value="NZ_SWJZ01000133.1"/>
</dbReference>
<protein>
    <recommendedName>
        <fullName evidence="1">FRG domain-containing protein</fullName>
    </recommendedName>
</protein>
<reference evidence="2 3" key="1">
    <citation type="submission" date="2019-04" db="EMBL/GenBank/DDBJ databases">
        <title>Draft Whole-Genome sequence of the purple photosynthetic bacterium Rhodobacter capsulatus SP108 with an indigenous class A beta-lactamase.</title>
        <authorList>
            <person name="Robertson S."/>
            <person name="Meyer T.E."/>
            <person name="Kyndt J.A."/>
        </authorList>
    </citation>
    <scope>NUCLEOTIDE SEQUENCE [LARGE SCALE GENOMIC DNA]</scope>
    <source>
        <strain evidence="2 3">SP108</strain>
    </source>
</reference>
<comment type="caution">
    <text evidence="2">The sequence shown here is derived from an EMBL/GenBank/DDBJ whole genome shotgun (WGS) entry which is preliminary data.</text>
</comment>
<feature type="domain" description="FRG" evidence="1">
    <location>
        <begin position="22"/>
        <end position="117"/>
    </location>
</feature>
<dbReference type="OrthoDB" id="6942219at2"/>
<proteinExistence type="predicted"/>
<sequence>MFCIRGRGRLFQQPVKDCLAAFSRGVLFRGQTEHFGTAEQPSATTSFGRHGCIPPEMLRWNRYADDVIGAFTGQYSNFALNQAILQHYGFRSFYLDCSDKPAVSAWFAGNRYADKLSVDLCEDCDERPLLLRKKMARYDAAEGVGHLYVLDRVACEKVGLIDLRAINIDGARTRPSIQSAHLIGPLGNAPLPAECFVAHIEADCAVFREFAAEAGLVSTDSAFPPSSEDPILDALLSLPWILIQSVANPLGEIPAFRRAVELPEYDNSFVKIASPTVAFYRGGKVEELFDEVDGFSGGIVVQVPEITMLGSPHRDFLSVYPKVLAMLREHGGVVFEAPTLLKFPQLAASLLYQKGLAVELVEPDLVHVGALMVKHPGQEIEAAGVTGC</sequence>
<dbReference type="Proteomes" id="UP000310597">
    <property type="component" value="Unassembled WGS sequence"/>
</dbReference>
<dbReference type="AlphaFoldDB" id="A0A4U1JKY4"/>
<evidence type="ECO:0000259" key="1">
    <source>
        <dbReference type="SMART" id="SM00901"/>
    </source>
</evidence>
<dbReference type="InterPro" id="IPR014966">
    <property type="entry name" value="FRG-dom"/>
</dbReference>
<gene>
    <name evidence="2" type="ORF">FBT96_19475</name>
</gene>
<evidence type="ECO:0000313" key="2">
    <source>
        <dbReference type="EMBL" id="TKD13461.1"/>
    </source>
</evidence>